<dbReference type="Proteomes" id="UP000221110">
    <property type="component" value="Segment"/>
</dbReference>
<accession>A0A223LEN1</accession>
<name>A0A223LEN1_9CAUD</name>
<dbReference type="KEGG" id="vg:40089558"/>
<evidence type="ECO:0000313" key="1">
    <source>
        <dbReference type="EMBL" id="ASU00737.1"/>
    </source>
</evidence>
<evidence type="ECO:0000313" key="2">
    <source>
        <dbReference type="Proteomes" id="UP000221110"/>
    </source>
</evidence>
<sequence>MKIRFKSKEARDQYAKRSQANKIMAEFIGMNWWPAENIMSCGTIEVVDPSGDCIELEGFYMTVFKSERQYFDIVV</sequence>
<dbReference type="GeneID" id="40089558"/>
<organism evidence="1 2">
    <name type="scientific">Aeromonas phage AS-gz</name>
    <dbReference type="NCBI Taxonomy" id="2026082"/>
    <lineage>
        <taxon>Viruses</taxon>
        <taxon>Duplodnaviria</taxon>
        <taxon>Heunggongvirae</taxon>
        <taxon>Uroviricota</taxon>
        <taxon>Caudoviricetes</taxon>
        <taxon>Pantevenvirales</taxon>
        <taxon>Straboviridae</taxon>
        <taxon>Tulanevirus</taxon>
        <taxon>Tulanevirus asgz</taxon>
    </lineage>
</organism>
<keyword evidence="2" id="KW-1185">Reference proteome</keyword>
<proteinExistence type="predicted"/>
<protein>
    <submittedName>
        <fullName evidence="1">Uncharacterized protein</fullName>
    </submittedName>
</protein>
<dbReference type="EMBL" id="MF479730">
    <property type="protein sequence ID" value="ASU00737.1"/>
    <property type="molecule type" value="Genomic_DNA"/>
</dbReference>
<dbReference type="RefSeq" id="YP_009613188.1">
    <property type="nucleotide sequence ID" value="NC_042019.1"/>
</dbReference>
<reference evidence="1 2" key="1">
    <citation type="submission" date="2017-07" db="EMBL/GenBank/DDBJ databases">
        <title>In vitro design and evaluation of phage cocktails against multidrug-resistant Aeromonas salmonicida.</title>
        <authorList>
            <person name="Chen L."/>
            <person name="Yuan S."/>
            <person name="Ma Y."/>
        </authorList>
    </citation>
    <scope>NUCLEOTIDE SEQUENCE [LARGE SCALE GENOMIC DNA]</scope>
</reference>